<dbReference type="SUPFAM" id="SSF55869">
    <property type="entry name" value="DNA topoisomerase I domain"/>
    <property type="match status" value="1"/>
</dbReference>
<dbReference type="InterPro" id="IPR011010">
    <property type="entry name" value="DNA_brk_join_enz"/>
</dbReference>
<dbReference type="AlphaFoldDB" id="A0A1Y1SZA3"/>
<evidence type="ECO:0000256" key="3">
    <source>
        <dbReference type="ARBA" id="ARBA00012891"/>
    </source>
</evidence>
<dbReference type="InterPro" id="IPR049331">
    <property type="entry name" value="Top1B_N_bact"/>
</dbReference>
<dbReference type="InterPro" id="IPR035447">
    <property type="entry name" value="DNA_topo_I_N_sf"/>
</dbReference>
<evidence type="ECO:0000259" key="8">
    <source>
        <dbReference type="Pfam" id="PF21338"/>
    </source>
</evidence>
<dbReference type="Pfam" id="PF01028">
    <property type="entry name" value="Topoisom_I"/>
    <property type="match status" value="1"/>
</dbReference>
<dbReference type="PRINTS" id="PR00416">
    <property type="entry name" value="EUTPISMRASEI"/>
</dbReference>
<dbReference type="GO" id="GO:0003677">
    <property type="term" value="F:DNA binding"/>
    <property type="evidence" value="ECO:0007669"/>
    <property type="project" value="UniProtKB-KW"/>
</dbReference>
<sequence>MELFLFFLSKVSHIFINCKSILPVPFYKIKLMTLSSEDINVILEEPQKAAKLASLTYVSEHHLSIKRKKVGRGFSYYKNEERIKDIKVIDRIKKLVIPPAWTQVNITHLEKGHLQVVGRDEKERKQYIYHPLWSKIKNETKFFKMSAFGKKLPLIRKKVDKDLDLPGMCKQKVLALIIRLMEETHIRIGNDYYAQKNKTYGLSTFRTRHVKTYDDEVKFEFVGKKGKEHSISVQNKKLIKLINQCEEIPGWELFKFYDENGEKHSIDSGMINDYIHDVAGELFSAKDFRTWAASKIFFETVIELGYIEDEKENKKTILTSFDAAASGLGNTRAVCRSYYVHPKIVESYEDGSIVPYFDKLKKDDKKDYTKLSETEKVMLNLIEDYEISI</sequence>
<evidence type="ECO:0000256" key="6">
    <source>
        <dbReference type="ARBA" id="ARBA00023235"/>
    </source>
</evidence>
<comment type="similarity">
    <text evidence="2">Belongs to the type IB topoisomerase family.</text>
</comment>
<organism evidence="9 10">
    <name type="scientific">Zunongwangia atlantica 22II14-10F7</name>
    <dbReference type="NCBI Taxonomy" id="1185767"/>
    <lineage>
        <taxon>Bacteria</taxon>
        <taxon>Pseudomonadati</taxon>
        <taxon>Bacteroidota</taxon>
        <taxon>Flavobacteriia</taxon>
        <taxon>Flavobacteriales</taxon>
        <taxon>Flavobacteriaceae</taxon>
        <taxon>Zunongwangia</taxon>
    </lineage>
</organism>
<evidence type="ECO:0000256" key="1">
    <source>
        <dbReference type="ARBA" id="ARBA00000213"/>
    </source>
</evidence>
<comment type="caution">
    <text evidence="9">The sequence shown here is derived from an EMBL/GenBank/DDBJ whole genome shotgun (WGS) entry which is preliminary data.</text>
</comment>
<evidence type="ECO:0000313" key="9">
    <source>
        <dbReference type="EMBL" id="ORL44080.1"/>
    </source>
</evidence>
<keyword evidence="6 9" id="KW-0413">Isomerase</keyword>
<evidence type="ECO:0000259" key="7">
    <source>
        <dbReference type="Pfam" id="PF01028"/>
    </source>
</evidence>
<dbReference type="InterPro" id="IPR014711">
    <property type="entry name" value="TopoI_cat_a-hlx-sub_euk"/>
</dbReference>
<dbReference type="Gene3D" id="1.10.132.120">
    <property type="match status" value="1"/>
</dbReference>
<dbReference type="EMBL" id="ARYN01000019">
    <property type="protein sequence ID" value="ORL44080.1"/>
    <property type="molecule type" value="Genomic_DNA"/>
</dbReference>
<comment type="catalytic activity">
    <reaction evidence="1">
        <text>ATP-independent breakage of single-stranded DNA, followed by passage and rejoining.</text>
        <dbReference type="EC" id="5.6.2.1"/>
    </reaction>
</comment>
<accession>A0A1Y1SZA3</accession>
<reference evidence="9 10" key="1">
    <citation type="submission" date="2013-04" db="EMBL/GenBank/DDBJ databases">
        <title>Zunongwangia sp. 22II14-10F7 Genome Sequencing.</title>
        <authorList>
            <person name="Lai Q."/>
            <person name="Shao Z."/>
        </authorList>
    </citation>
    <scope>NUCLEOTIDE SEQUENCE [LARGE SCALE GENOMIC DNA]</scope>
    <source>
        <strain evidence="9 10">22II14-10F7</strain>
    </source>
</reference>
<dbReference type="Gene3D" id="3.30.66.10">
    <property type="entry name" value="DNA topoisomerase I domain"/>
    <property type="match status" value="1"/>
</dbReference>
<dbReference type="InterPro" id="IPR013500">
    <property type="entry name" value="TopoI_cat_euk"/>
</dbReference>
<dbReference type="PROSITE" id="PS52038">
    <property type="entry name" value="TOPO_IB_2"/>
    <property type="match status" value="1"/>
</dbReference>
<keyword evidence="10" id="KW-1185">Reference proteome</keyword>
<dbReference type="SUPFAM" id="SSF56349">
    <property type="entry name" value="DNA breaking-rejoining enzymes"/>
    <property type="match status" value="1"/>
</dbReference>
<name>A0A1Y1SZA3_9FLAO</name>
<evidence type="ECO:0000256" key="5">
    <source>
        <dbReference type="ARBA" id="ARBA00023125"/>
    </source>
</evidence>
<evidence type="ECO:0000256" key="2">
    <source>
        <dbReference type="ARBA" id="ARBA00006645"/>
    </source>
</evidence>
<dbReference type="Proteomes" id="UP000192746">
    <property type="component" value="Unassembled WGS sequence"/>
</dbReference>
<dbReference type="GO" id="GO:0006265">
    <property type="term" value="P:DNA topological change"/>
    <property type="evidence" value="ECO:0007669"/>
    <property type="project" value="InterPro"/>
</dbReference>
<gene>
    <name evidence="9" type="ORF">IIF7_17852</name>
</gene>
<keyword evidence="5" id="KW-0238">DNA-binding</keyword>
<dbReference type="Pfam" id="PF21338">
    <property type="entry name" value="Top1B_N_bact"/>
    <property type="match status" value="1"/>
</dbReference>
<proteinExistence type="inferred from homology"/>
<dbReference type="GO" id="GO:0003917">
    <property type="term" value="F:DNA topoisomerase type I (single strand cut, ATP-independent) activity"/>
    <property type="evidence" value="ECO:0007669"/>
    <property type="project" value="UniProtKB-EC"/>
</dbReference>
<dbReference type="EC" id="5.6.2.1" evidence="3"/>
<evidence type="ECO:0000313" key="10">
    <source>
        <dbReference type="Proteomes" id="UP000192746"/>
    </source>
</evidence>
<protein>
    <recommendedName>
        <fullName evidence="3">DNA topoisomerase</fullName>
        <ecNumber evidence="3">5.6.2.1</ecNumber>
    </recommendedName>
</protein>
<evidence type="ECO:0000256" key="4">
    <source>
        <dbReference type="ARBA" id="ARBA00023029"/>
    </source>
</evidence>
<feature type="domain" description="DNA topoisomerase I catalytic core eukaryotic-type" evidence="7">
    <location>
        <begin position="137"/>
        <end position="350"/>
    </location>
</feature>
<keyword evidence="4" id="KW-0799">Topoisomerase</keyword>
<dbReference type="Gene3D" id="3.90.15.10">
    <property type="entry name" value="Topoisomerase I, Chain A, domain 3"/>
    <property type="match status" value="1"/>
</dbReference>
<dbReference type="InterPro" id="IPR001631">
    <property type="entry name" value="TopoI"/>
</dbReference>
<dbReference type="STRING" id="1185767.IIF7_17852"/>
<feature type="domain" description="DNA topoisomerase IB N-terminal" evidence="8">
    <location>
        <begin position="73"/>
        <end position="120"/>
    </location>
</feature>